<evidence type="ECO:0000259" key="3">
    <source>
        <dbReference type="Pfam" id="PF00129"/>
    </source>
</evidence>
<dbReference type="InterPro" id="IPR037055">
    <property type="entry name" value="MHC_I-like_Ag-recog_sf"/>
</dbReference>
<gene>
    <name evidence="4" type="ORF">PECUL_23A003981</name>
</gene>
<dbReference type="PRINTS" id="PR01638">
    <property type="entry name" value="MHCCLASSI"/>
</dbReference>
<dbReference type="EMBL" id="OW240912">
    <property type="protein sequence ID" value="CAH2222804.1"/>
    <property type="molecule type" value="Genomic_DNA"/>
</dbReference>
<protein>
    <recommendedName>
        <fullName evidence="3">MHC class I-like antigen recognition-like domain-containing protein</fullName>
    </recommendedName>
</protein>
<evidence type="ECO:0000313" key="5">
    <source>
        <dbReference type="Proteomes" id="UP001295444"/>
    </source>
</evidence>
<keyword evidence="1" id="KW-0325">Glycoprotein</keyword>
<dbReference type="AlphaFoldDB" id="A0AAD1R2W6"/>
<name>A0AAD1R2W6_PELCU</name>
<dbReference type="InterPro" id="IPR050208">
    <property type="entry name" value="MHC_class-I_related"/>
</dbReference>
<dbReference type="SUPFAM" id="SSF54452">
    <property type="entry name" value="MHC antigen-recognition domain"/>
    <property type="match status" value="1"/>
</dbReference>
<dbReference type="InterPro" id="IPR011161">
    <property type="entry name" value="MHC_I-like_Ag-recog"/>
</dbReference>
<sequence>MCLSVSGRSLSLTCVSLRSLSLLHVFDSGHSLQYYSTAVSVPGYGLPEFSTVTYVDGIQIMNYNSDSGRDVPVAQWMERRGQDYWERNTQICKGVEAAFKQNVKTEMQHNNQTGGFHAYQRMTGCELRDDGSIWVYDQHGYDGKDFLALDTERLVYIPLTDEAQVTAQRWNSPEERLGDYHKNYLENRCIEELRKFLQYGKEELDRRGGQGWGRSNRG</sequence>
<feature type="domain" description="MHC class I-like antigen recognition-like" evidence="3">
    <location>
        <begin position="30"/>
        <end position="204"/>
    </location>
</feature>
<accession>A0AAD1R2W6</accession>
<dbReference type="GO" id="GO:0009897">
    <property type="term" value="C:external side of plasma membrane"/>
    <property type="evidence" value="ECO:0007669"/>
    <property type="project" value="TreeGrafter"/>
</dbReference>
<proteinExistence type="inferred from homology"/>
<evidence type="ECO:0000313" key="4">
    <source>
        <dbReference type="EMBL" id="CAH2222804.1"/>
    </source>
</evidence>
<evidence type="ECO:0000256" key="2">
    <source>
        <dbReference type="RuleBase" id="RU004439"/>
    </source>
</evidence>
<comment type="similarity">
    <text evidence="2">Belongs to the MHC class I family.</text>
</comment>
<dbReference type="GO" id="GO:0006955">
    <property type="term" value="P:immune response"/>
    <property type="evidence" value="ECO:0007669"/>
    <property type="project" value="TreeGrafter"/>
</dbReference>
<organism evidence="4 5">
    <name type="scientific">Pelobates cultripes</name>
    <name type="common">Western spadefoot toad</name>
    <dbReference type="NCBI Taxonomy" id="61616"/>
    <lineage>
        <taxon>Eukaryota</taxon>
        <taxon>Metazoa</taxon>
        <taxon>Chordata</taxon>
        <taxon>Craniata</taxon>
        <taxon>Vertebrata</taxon>
        <taxon>Euteleostomi</taxon>
        <taxon>Amphibia</taxon>
        <taxon>Batrachia</taxon>
        <taxon>Anura</taxon>
        <taxon>Pelobatoidea</taxon>
        <taxon>Pelobatidae</taxon>
        <taxon>Pelobates</taxon>
    </lineage>
</organism>
<dbReference type="InterPro" id="IPR001039">
    <property type="entry name" value="MHC_I_a_a1/a2"/>
</dbReference>
<dbReference type="Pfam" id="PF00129">
    <property type="entry name" value="MHC_I"/>
    <property type="match status" value="1"/>
</dbReference>
<dbReference type="PANTHER" id="PTHR16675">
    <property type="entry name" value="MHC CLASS I-RELATED"/>
    <property type="match status" value="1"/>
</dbReference>
<dbReference type="InterPro" id="IPR011162">
    <property type="entry name" value="MHC_I/II-like_Ag-recog"/>
</dbReference>
<evidence type="ECO:0000256" key="1">
    <source>
        <dbReference type="ARBA" id="ARBA00023180"/>
    </source>
</evidence>
<dbReference type="GO" id="GO:0005615">
    <property type="term" value="C:extracellular space"/>
    <property type="evidence" value="ECO:0007669"/>
    <property type="project" value="TreeGrafter"/>
</dbReference>
<dbReference type="PANTHER" id="PTHR16675:SF286">
    <property type="entry name" value="MHC CLASS I ANTIGEN"/>
    <property type="match status" value="1"/>
</dbReference>
<dbReference type="FunFam" id="3.30.500.10:FF:000001">
    <property type="entry name" value="H-2 class I histocompatibility antigen, alpha chain"/>
    <property type="match status" value="1"/>
</dbReference>
<dbReference type="Gene3D" id="3.30.500.10">
    <property type="entry name" value="MHC class I-like antigen recognition-like"/>
    <property type="match status" value="1"/>
</dbReference>
<keyword evidence="5" id="KW-1185">Reference proteome</keyword>
<dbReference type="Proteomes" id="UP001295444">
    <property type="component" value="Chromosome 01"/>
</dbReference>
<reference evidence="4" key="1">
    <citation type="submission" date="2022-03" db="EMBL/GenBank/DDBJ databases">
        <authorList>
            <person name="Alioto T."/>
            <person name="Alioto T."/>
            <person name="Gomez Garrido J."/>
        </authorList>
    </citation>
    <scope>NUCLEOTIDE SEQUENCE</scope>
</reference>